<feature type="domain" description="F-box" evidence="1">
    <location>
        <begin position="54"/>
        <end position="101"/>
    </location>
</feature>
<evidence type="ECO:0000313" key="2">
    <source>
        <dbReference type="EMBL" id="KAJ8662871.1"/>
    </source>
</evidence>
<name>A0AAD7Y320_9FUNG</name>
<dbReference type="AlphaFoldDB" id="A0AAD7Y320"/>
<accession>A0AAD7Y320</accession>
<sequence>MQRNHSSNSSNVTSSIDYDDTRVGSFINDNDGGISNSSTTIITDTHNSDVLHSSDTLGRLPIEILGLILEQLTKHDIVECLSVSTSWRNRLACCSAPWREIIMTQKEQIHAISPWITTVHHFVKDITFSCETPLIFTKAMSWITDGYFPHLCSLQIYKCTEDDVEPLVGALQKMGCRLRKLLVEFMVELIPYQDVMRMCPNLTELCYYTALDNPSSDALTIPANPLLMHLELHVRELFLPDLEHVLQAYPNIRYLSVQRCDKVALQMIHQHCPKLEFLSFNAAPYLLPWMRLLGKETATSIGLSRDIRSCRRLGIKTAELLASEFLDHFPHGMAKWTPTLNVGRLQAYRRAYDRDMHPKIIAAVFPSDDHTTIAEISAQFLSKALLWY</sequence>
<dbReference type="GeneID" id="83208465"/>
<dbReference type="InterPro" id="IPR001810">
    <property type="entry name" value="F-box_dom"/>
</dbReference>
<dbReference type="Gene3D" id="1.20.1280.50">
    <property type="match status" value="1"/>
</dbReference>
<dbReference type="PROSITE" id="PS50181">
    <property type="entry name" value="FBOX"/>
    <property type="match status" value="1"/>
</dbReference>
<dbReference type="InterPro" id="IPR036047">
    <property type="entry name" value="F-box-like_dom_sf"/>
</dbReference>
<gene>
    <name evidence="2" type="ORF">O0I10_001047</name>
</gene>
<dbReference type="Pfam" id="PF00646">
    <property type="entry name" value="F-box"/>
    <property type="match status" value="1"/>
</dbReference>
<dbReference type="Proteomes" id="UP001234581">
    <property type="component" value="Unassembled WGS sequence"/>
</dbReference>
<proteinExistence type="predicted"/>
<dbReference type="InterPro" id="IPR032675">
    <property type="entry name" value="LRR_dom_sf"/>
</dbReference>
<dbReference type="PANTHER" id="PTHR38926:SF5">
    <property type="entry name" value="F-BOX AND LEUCINE-RICH REPEAT PROTEIN 6"/>
    <property type="match status" value="1"/>
</dbReference>
<dbReference type="RefSeq" id="XP_058347783.1">
    <property type="nucleotide sequence ID" value="XM_058481145.1"/>
</dbReference>
<dbReference type="EMBL" id="JARTCD010000003">
    <property type="protein sequence ID" value="KAJ8662871.1"/>
    <property type="molecule type" value="Genomic_DNA"/>
</dbReference>
<reference evidence="2 3" key="1">
    <citation type="submission" date="2023-03" db="EMBL/GenBank/DDBJ databases">
        <title>Genome sequence of Lichtheimia ornata CBS 291.66.</title>
        <authorList>
            <person name="Mohabir J.T."/>
            <person name="Shea T.P."/>
            <person name="Kurbessoian T."/>
            <person name="Berby B."/>
            <person name="Fontaine J."/>
            <person name="Livny J."/>
            <person name="Gnirke A."/>
            <person name="Stajich J.E."/>
            <person name="Cuomo C.A."/>
        </authorList>
    </citation>
    <scope>NUCLEOTIDE SEQUENCE [LARGE SCALE GENOMIC DNA]</scope>
    <source>
        <strain evidence="2">CBS 291.66</strain>
    </source>
</reference>
<keyword evidence="3" id="KW-1185">Reference proteome</keyword>
<dbReference type="Gene3D" id="3.80.10.10">
    <property type="entry name" value="Ribonuclease Inhibitor"/>
    <property type="match status" value="1"/>
</dbReference>
<comment type="caution">
    <text evidence="2">The sequence shown here is derived from an EMBL/GenBank/DDBJ whole genome shotgun (WGS) entry which is preliminary data.</text>
</comment>
<dbReference type="SUPFAM" id="SSF52047">
    <property type="entry name" value="RNI-like"/>
    <property type="match status" value="1"/>
</dbReference>
<evidence type="ECO:0000313" key="3">
    <source>
        <dbReference type="Proteomes" id="UP001234581"/>
    </source>
</evidence>
<organism evidence="2 3">
    <name type="scientific">Lichtheimia ornata</name>
    <dbReference type="NCBI Taxonomy" id="688661"/>
    <lineage>
        <taxon>Eukaryota</taxon>
        <taxon>Fungi</taxon>
        <taxon>Fungi incertae sedis</taxon>
        <taxon>Mucoromycota</taxon>
        <taxon>Mucoromycotina</taxon>
        <taxon>Mucoromycetes</taxon>
        <taxon>Mucorales</taxon>
        <taxon>Lichtheimiaceae</taxon>
        <taxon>Lichtheimia</taxon>
    </lineage>
</organism>
<protein>
    <recommendedName>
        <fullName evidence="1">F-box domain-containing protein</fullName>
    </recommendedName>
</protein>
<dbReference type="PANTHER" id="PTHR38926">
    <property type="entry name" value="F-BOX DOMAIN CONTAINING PROTEIN, EXPRESSED"/>
    <property type="match status" value="1"/>
</dbReference>
<evidence type="ECO:0000259" key="1">
    <source>
        <dbReference type="PROSITE" id="PS50181"/>
    </source>
</evidence>
<dbReference type="SUPFAM" id="SSF81383">
    <property type="entry name" value="F-box domain"/>
    <property type="match status" value="1"/>
</dbReference>